<proteinExistence type="predicted"/>
<dbReference type="EMBL" id="WHPF01000002">
    <property type="protein sequence ID" value="NNV54529.1"/>
    <property type="molecule type" value="Genomic_DNA"/>
</dbReference>
<comment type="caution">
    <text evidence="1">The sequence shown here is derived from an EMBL/GenBank/DDBJ whole genome shotgun (WGS) entry which is preliminary data.</text>
</comment>
<keyword evidence="2" id="KW-1185">Reference proteome</keyword>
<dbReference type="Proteomes" id="UP000598971">
    <property type="component" value="Unassembled WGS sequence"/>
</dbReference>
<evidence type="ECO:0000313" key="1">
    <source>
        <dbReference type="EMBL" id="NNV54529.1"/>
    </source>
</evidence>
<dbReference type="AlphaFoldDB" id="A0A8J8JTE0"/>
<organism evidence="1 2">
    <name type="scientific">Limnovirga soli</name>
    <dbReference type="NCBI Taxonomy" id="2656915"/>
    <lineage>
        <taxon>Bacteria</taxon>
        <taxon>Pseudomonadati</taxon>
        <taxon>Bacteroidota</taxon>
        <taxon>Chitinophagia</taxon>
        <taxon>Chitinophagales</taxon>
        <taxon>Chitinophagaceae</taxon>
        <taxon>Limnovirga</taxon>
    </lineage>
</organism>
<name>A0A8J8JTE0_9BACT</name>
<dbReference type="RefSeq" id="WP_171606446.1">
    <property type="nucleotide sequence ID" value="NZ_WHPF01000002.1"/>
</dbReference>
<protein>
    <submittedName>
        <fullName evidence="1">Uncharacterized protein</fullName>
    </submittedName>
</protein>
<sequence>MPANEIPLINGKAYAWANVSFMLANAPVIGITAIDYDDMEGKKNGYGSGKWPIDRAEGNYEAKASITLKANELEALTDKAPNGRLQNFGVFEIIVSFLVGTTRRTHKIRNCEFTGNKRTMKQGDTEIASDMELIISHIDWV</sequence>
<reference evidence="1" key="1">
    <citation type="submission" date="2019-10" db="EMBL/GenBank/DDBJ databases">
        <title>Draft genome sequence of Panacibacter sp. KCS-6.</title>
        <authorList>
            <person name="Yim K.J."/>
        </authorList>
    </citation>
    <scope>NUCLEOTIDE SEQUENCE</scope>
    <source>
        <strain evidence="1">KCS-6</strain>
    </source>
</reference>
<evidence type="ECO:0000313" key="2">
    <source>
        <dbReference type="Proteomes" id="UP000598971"/>
    </source>
</evidence>
<gene>
    <name evidence="1" type="ORF">GD597_03585</name>
</gene>
<accession>A0A8J8JTE0</accession>